<gene>
    <name evidence="2" type="ORF">H1R16_05490</name>
    <name evidence="1" type="ORF">H2507_11700</name>
</gene>
<keyword evidence="4" id="KW-1185">Reference proteome</keyword>
<dbReference type="RefSeq" id="WP_181887931.1">
    <property type="nucleotide sequence ID" value="NZ_CP059472.1"/>
</dbReference>
<dbReference type="KEGG" id="cbau:H1R16_05490"/>
<accession>A0A7D7LUS3</accession>
<organism evidence="2 3">
    <name type="scientific">Marnyiella aurantia</name>
    <dbReference type="NCBI Taxonomy" id="2758037"/>
    <lineage>
        <taxon>Bacteria</taxon>
        <taxon>Pseudomonadati</taxon>
        <taxon>Bacteroidota</taxon>
        <taxon>Flavobacteriia</taxon>
        <taxon>Flavobacteriales</taxon>
        <taxon>Weeksellaceae</taxon>
        <taxon>Marnyiella</taxon>
    </lineage>
</organism>
<reference evidence="1" key="3">
    <citation type="submission" date="2020-07" db="EMBL/GenBank/DDBJ databases">
        <authorList>
            <person name="Yang C."/>
        </authorList>
    </citation>
    <scope>NUCLEOTIDE SEQUENCE</scope>
    <source>
        <strain evidence="1">Cx-624</strain>
    </source>
</reference>
<name>A0A7D7LUS3_9FLAO</name>
<reference evidence="4" key="2">
    <citation type="submission" date="2020-07" db="EMBL/GenBank/DDBJ databases">
        <title>Flavobacterium sp. xlx-214.</title>
        <authorList>
            <person name="Yang C."/>
        </authorList>
    </citation>
    <scope>NUCLEOTIDE SEQUENCE [LARGE SCALE GENOMIC DNA]</scope>
    <source>
        <strain evidence="4">CX-624</strain>
    </source>
</reference>
<dbReference type="AlphaFoldDB" id="A0A7D7LUS3"/>
<protein>
    <recommendedName>
        <fullName evidence="5">DUF465 domain-containing protein</fullName>
    </recommendedName>
</protein>
<evidence type="ECO:0000313" key="2">
    <source>
        <dbReference type="EMBL" id="QMS99455.1"/>
    </source>
</evidence>
<proteinExistence type="predicted"/>
<sequence>MKKNSPYRKFQSQKDRIAVLEKTNPRFKRVYDEYEVLSEELWKLETTEGTSIPDDFINSFKIQTTFLEDEIKSWLVERAG</sequence>
<dbReference type="EMBL" id="JACEUX010000005">
    <property type="protein sequence ID" value="MBA5247829.1"/>
    <property type="molecule type" value="Genomic_DNA"/>
</dbReference>
<dbReference type="InterPro" id="IPR038444">
    <property type="entry name" value="DUF465_sf"/>
</dbReference>
<reference evidence="2 3" key="1">
    <citation type="submission" date="2020-07" db="EMBL/GenBank/DDBJ databases">
        <title>Chryseobacterium sp.cx-624.</title>
        <authorList>
            <person name="Yang C."/>
        </authorList>
    </citation>
    <scope>NUCLEOTIDE SEQUENCE [LARGE SCALE GENOMIC DNA]</scope>
    <source>
        <strain evidence="2">Cx-624</strain>
        <strain evidence="3">cx-624</strain>
    </source>
</reference>
<dbReference type="Proteomes" id="UP000515349">
    <property type="component" value="Chromosome"/>
</dbReference>
<dbReference type="Proteomes" id="UP000539710">
    <property type="component" value="Unassembled WGS sequence"/>
</dbReference>
<evidence type="ECO:0000313" key="3">
    <source>
        <dbReference type="Proteomes" id="UP000515349"/>
    </source>
</evidence>
<evidence type="ECO:0008006" key="5">
    <source>
        <dbReference type="Google" id="ProtNLM"/>
    </source>
</evidence>
<dbReference type="Gene3D" id="6.10.280.50">
    <property type="match status" value="1"/>
</dbReference>
<dbReference type="EMBL" id="CP059472">
    <property type="protein sequence ID" value="QMS99455.1"/>
    <property type="molecule type" value="Genomic_DNA"/>
</dbReference>
<evidence type="ECO:0000313" key="4">
    <source>
        <dbReference type="Proteomes" id="UP000539710"/>
    </source>
</evidence>
<evidence type="ECO:0000313" key="1">
    <source>
        <dbReference type="EMBL" id="MBA5247829.1"/>
    </source>
</evidence>